<proteinExistence type="predicted"/>
<dbReference type="EMBL" id="BAAAMJ010000032">
    <property type="protein sequence ID" value="GAA1922767.1"/>
    <property type="molecule type" value="Genomic_DNA"/>
</dbReference>
<evidence type="ECO:0000313" key="1">
    <source>
        <dbReference type="EMBL" id="GAA1922767.1"/>
    </source>
</evidence>
<dbReference type="Proteomes" id="UP001501303">
    <property type="component" value="Unassembled WGS sequence"/>
</dbReference>
<name>A0ABN2PJK1_9ACTN</name>
<accession>A0ABN2PJK1</accession>
<reference evidence="1 2" key="1">
    <citation type="journal article" date="2019" name="Int. J. Syst. Evol. Microbiol.">
        <title>The Global Catalogue of Microorganisms (GCM) 10K type strain sequencing project: providing services to taxonomists for standard genome sequencing and annotation.</title>
        <authorList>
            <consortium name="The Broad Institute Genomics Platform"/>
            <consortium name="The Broad Institute Genome Sequencing Center for Infectious Disease"/>
            <person name="Wu L."/>
            <person name="Ma J."/>
        </authorList>
    </citation>
    <scope>NUCLEOTIDE SEQUENCE [LARGE SCALE GENOMIC DNA]</scope>
    <source>
        <strain evidence="1 2">JCM 13581</strain>
    </source>
</reference>
<gene>
    <name evidence="1" type="ORF">GCM10009716_34050</name>
</gene>
<organism evidence="1 2">
    <name type="scientific">Streptomyces sodiiphilus</name>
    <dbReference type="NCBI Taxonomy" id="226217"/>
    <lineage>
        <taxon>Bacteria</taxon>
        <taxon>Bacillati</taxon>
        <taxon>Actinomycetota</taxon>
        <taxon>Actinomycetes</taxon>
        <taxon>Kitasatosporales</taxon>
        <taxon>Streptomycetaceae</taxon>
        <taxon>Streptomyces</taxon>
    </lineage>
</organism>
<sequence>MLHVPGSPPRTVINDYSLDAPPLPGAEKATEVARVLAHDEDVRHLYMTAVTARTCGVDWTTAGAIALDPAAYTHRAQYLAQRFAKEALNPRDADARWCSSVMLQQLSPMIGWSPG</sequence>
<keyword evidence="2" id="KW-1185">Reference proteome</keyword>
<evidence type="ECO:0000313" key="2">
    <source>
        <dbReference type="Proteomes" id="UP001501303"/>
    </source>
</evidence>
<comment type="caution">
    <text evidence="1">The sequence shown here is derived from an EMBL/GenBank/DDBJ whole genome shotgun (WGS) entry which is preliminary data.</text>
</comment>
<protein>
    <submittedName>
        <fullName evidence="1">Uncharacterized protein</fullName>
    </submittedName>
</protein>